<evidence type="ECO:0000313" key="10">
    <source>
        <dbReference type="Proteomes" id="UP000193642"/>
    </source>
</evidence>
<keyword evidence="2" id="KW-0963">Cytoplasm</keyword>
<dbReference type="GO" id="GO:0005874">
    <property type="term" value="C:microtubule"/>
    <property type="evidence" value="ECO:0007669"/>
    <property type="project" value="UniProtKB-KW"/>
</dbReference>
<evidence type="ECO:0000256" key="1">
    <source>
        <dbReference type="ARBA" id="ARBA00004607"/>
    </source>
</evidence>
<dbReference type="OrthoDB" id="197906at2759"/>
<gene>
    <name evidence="9" type="ORF">BCR33DRAFT_710899</name>
</gene>
<dbReference type="InterPro" id="IPR038968">
    <property type="entry name" value="CSTPP1"/>
</dbReference>
<dbReference type="EMBL" id="MCGO01000001">
    <property type="protein sequence ID" value="ORY53479.1"/>
    <property type="molecule type" value="Genomic_DNA"/>
</dbReference>
<comment type="caution">
    <text evidence="9">The sequence shown here is derived from an EMBL/GenBank/DDBJ whole genome shotgun (WGS) entry which is preliminary data.</text>
</comment>
<dbReference type="PANTHER" id="PTHR34252">
    <property type="entry name" value="UPF0705 PROTEIN C11ORF49"/>
    <property type="match status" value="1"/>
</dbReference>
<keyword evidence="5" id="KW-0206">Cytoskeleton</keyword>
<reference evidence="9 10" key="1">
    <citation type="submission" date="2016-07" db="EMBL/GenBank/DDBJ databases">
        <title>Pervasive Adenine N6-methylation of Active Genes in Fungi.</title>
        <authorList>
            <consortium name="DOE Joint Genome Institute"/>
            <person name="Mondo S.J."/>
            <person name="Dannebaum R.O."/>
            <person name="Kuo R.C."/>
            <person name="Labutti K."/>
            <person name="Haridas S."/>
            <person name="Kuo A."/>
            <person name="Salamov A."/>
            <person name="Ahrendt S.R."/>
            <person name="Lipzen A."/>
            <person name="Sullivan W."/>
            <person name="Andreopoulos W.B."/>
            <person name="Clum A."/>
            <person name="Lindquist E."/>
            <person name="Daum C."/>
            <person name="Ramamoorthy G.K."/>
            <person name="Gryganskyi A."/>
            <person name="Culley D."/>
            <person name="Magnuson J.K."/>
            <person name="James T.Y."/>
            <person name="O'Malley M.A."/>
            <person name="Stajich J.E."/>
            <person name="Spatafora J.W."/>
            <person name="Visel A."/>
            <person name="Grigoriev I.V."/>
        </authorList>
    </citation>
    <scope>NUCLEOTIDE SEQUENCE [LARGE SCALE GENOMIC DNA]</scope>
    <source>
        <strain evidence="9 10">JEL800</strain>
    </source>
</reference>
<evidence type="ECO:0000256" key="2">
    <source>
        <dbReference type="ARBA" id="ARBA00022490"/>
    </source>
</evidence>
<dbReference type="PANTHER" id="PTHR34252:SF1">
    <property type="entry name" value="CENTRIOLAR SATELLITE-ASSOCIATED TUBULIN POLYGLUTAMYLASE COMPLEX REGULATOR 1"/>
    <property type="match status" value="1"/>
</dbReference>
<name>A0A1Y2D2G0_9FUNG</name>
<dbReference type="Proteomes" id="UP000193642">
    <property type="component" value="Unassembled WGS sequence"/>
</dbReference>
<comment type="subcellular location">
    <subcellularLocation>
        <location evidence="1">Cytoplasm</location>
        <location evidence="1">Cytoskeleton</location>
        <location evidence="1">Microtubule organizing center</location>
        <location evidence="1">Centrosome</location>
        <location evidence="1">Centriolar satellite</location>
    </subcellularLocation>
</comment>
<evidence type="ECO:0000256" key="6">
    <source>
        <dbReference type="ARBA" id="ARBA00033750"/>
    </source>
</evidence>
<comment type="function">
    <text evidence="8">Regulator of the tubulin polyglutamylase complex (TPGC) that controls cytoskeletal organization, nuclear shape, and cilium disassembly by balancing microtubule and actin assembly. Regulates the assembly and stability of the TPGC and thereby modulates polyglutamylation of the microtubule, which antagonizes MAP4 binding.</text>
</comment>
<accession>A0A1Y2D2G0</accession>
<protein>
    <recommendedName>
        <fullName evidence="7">Centriolar satellite-associated tubulin polyglutamylase complex regulator 1</fullName>
    </recommendedName>
</protein>
<dbReference type="STRING" id="329046.A0A1Y2D2G0"/>
<keyword evidence="4" id="KW-0493">Microtubule</keyword>
<evidence type="ECO:0000256" key="8">
    <source>
        <dbReference type="ARBA" id="ARBA00045673"/>
    </source>
</evidence>
<keyword evidence="3" id="KW-0597">Phosphoprotein</keyword>
<evidence type="ECO:0000256" key="3">
    <source>
        <dbReference type="ARBA" id="ARBA00022553"/>
    </source>
</evidence>
<sequence>MDYLDEHGLPVYISDVMSRINEEKPQSIRGFMLDYFDAVSNGTNVLFRDFTYIKATPRNRISFAAQLASIVNSNPKDSYKPADYFHMIELISTGFPVEIVQRASDVTEYLLGLRDPRNQSEPAVALPKKSFLSYFKICFYYTEFLDLTEKILLSTSLDHFSHSKNSMASIILNSTDLTNLKCLFRSQLQDQLTTYSPSVKIPTTQTIHFCTERTFSGNQLMASSIAQSAKLITFEFIRNLCLIEINFGPK</sequence>
<keyword evidence="10" id="KW-1185">Reference proteome</keyword>
<dbReference type="AlphaFoldDB" id="A0A1Y2D2G0"/>
<evidence type="ECO:0000256" key="4">
    <source>
        <dbReference type="ARBA" id="ARBA00022701"/>
    </source>
</evidence>
<evidence type="ECO:0000313" key="9">
    <source>
        <dbReference type="EMBL" id="ORY53479.1"/>
    </source>
</evidence>
<evidence type="ECO:0000256" key="7">
    <source>
        <dbReference type="ARBA" id="ARBA00033769"/>
    </source>
</evidence>
<proteinExistence type="inferred from homology"/>
<organism evidence="9 10">
    <name type="scientific">Rhizoclosmatium globosum</name>
    <dbReference type="NCBI Taxonomy" id="329046"/>
    <lineage>
        <taxon>Eukaryota</taxon>
        <taxon>Fungi</taxon>
        <taxon>Fungi incertae sedis</taxon>
        <taxon>Chytridiomycota</taxon>
        <taxon>Chytridiomycota incertae sedis</taxon>
        <taxon>Chytridiomycetes</taxon>
        <taxon>Chytridiales</taxon>
        <taxon>Chytriomycetaceae</taxon>
        <taxon>Rhizoclosmatium</taxon>
    </lineage>
</organism>
<evidence type="ECO:0000256" key="5">
    <source>
        <dbReference type="ARBA" id="ARBA00023212"/>
    </source>
</evidence>
<comment type="similarity">
    <text evidence="6">Belongs to the CSTPP1 family.</text>
</comment>